<feature type="region of interest" description="Disordered" evidence="5">
    <location>
        <begin position="541"/>
        <end position="598"/>
    </location>
</feature>
<feature type="compositionally biased region" description="Low complexity" evidence="5">
    <location>
        <begin position="1210"/>
        <end position="1231"/>
    </location>
</feature>
<dbReference type="PROSITE" id="PS00108">
    <property type="entry name" value="PROTEIN_KINASE_ST"/>
    <property type="match status" value="1"/>
</dbReference>
<feature type="region of interest" description="Disordered" evidence="5">
    <location>
        <begin position="276"/>
        <end position="295"/>
    </location>
</feature>
<evidence type="ECO:0000313" key="8">
    <source>
        <dbReference type="Proteomes" id="UP000694044"/>
    </source>
</evidence>
<feature type="region of interest" description="Disordered" evidence="5">
    <location>
        <begin position="1210"/>
        <end position="1261"/>
    </location>
</feature>
<dbReference type="Pfam" id="PF22956">
    <property type="entry name" value="VPS15-like_hel"/>
    <property type="match status" value="1"/>
</dbReference>
<feature type="domain" description="Protein kinase" evidence="6">
    <location>
        <begin position="34"/>
        <end position="390"/>
    </location>
</feature>
<accession>A0A8T1VGE9</accession>
<keyword evidence="1" id="KW-0677">Repeat</keyword>
<dbReference type="InterPro" id="IPR008271">
    <property type="entry name" value="Ser/Thr_kinase_AS"/>
</dbReference>
<organism evidence="7 8">
    <name type="scientific">Phytophthora pseudosyringae</name>
    <dbReference type="NCBI Taxonomy" id="221518"/>
    <lineage>
        <taxon>Eukaryota</taxon>
        <taxon>Sar</taxon>
        <taxon>Stramenopiles</taxon>
        <taxon>Oomycota</taxon>
        <taxon>Peronosporomycetes</taxon>
        <taxon>Peronosporales</taxon>
        <taxon>Peronosporaceae</taxon>
        <taxon>Phytophthora</taxon>
    </lineage>
</organism>
<evidence type="ECO:0000313" key="7">
    <source>
        <dbReference type="EMBL" id="KAG7380141.1"/>
    </source>
</evidence>
<feature type="repeat" description="WD" evidence="3">
    <location>
        <begin position="1864"/>
        <end position="1889"/>
    </location>
</feature>
<dbReference type="InterPro" id="IPR045162">
    <property type="entry name" value="Vps15-like"/>
</dbReference>
<dbReference type="GO" id="GO:0034272">
    <property type="term" value="C:phosphatidylinositol 3-kinase complex, class III, type II"/>
    <property type="evidence" value="ECO:0007669"/>
    <property type="project" value="TreeGrafter"/>
</dbReference>
<feature type="compositionally biased region" description="Polar residues" evidence="5">
    <location>
        <begin position="276"/>
        <end position="294"/>
    </location>
</feature>
<comment type="caution">
    <text evidence="7">The sequence shown here is derived from an EMBL/GenBank/DDBJ whole genome shotgun (WGS) entry which is preliminary data.</text>
</comment>
<feature type="compositionally biased region" description="Low complexity" evidence="5">
    <location>
        <begin position="1457"/>
        <end position="1472"/>
    </location>
</feature>
<dbReference type="GO" id="GO:0071561">
    <property type="term" value="C:nucleus-vacuole junction"/>
    <property type="evidence" value="ECO:0007669"/>
    <property type="project" value="TreeGrafter"/>
</dbReference>
<feature type="compositionally biased region" description="Polar residues" evidence="5">
    <location>
        <begin position="1251"/>
        <end position="1261"/>
    </location>
</feature>
<dbReference type="PROSITE" id="PS50077">
    <property type="entry name" value="HEAT_REPEAT"/>
    <property type="match status" value="2"/>
</dbReference>
<dbReference type="SMART" id="SM00320">
    <property type="entry name" value="WD40"/>
    <property type="match status" value="8"/>
</dbReference>
<dbReference type="FunFam" id="1.25.10.10:FF:000545">
    <property type="entry name" value="VPS15 protein kinase"/>
    <property type="match status" value="1"/>
</dbReference>
<dbReference type="OrthoDB" id="242910at2759"/>
<feature type="region of interest" description="Disordered" evidence="5">
    <location>
        <begin position="1127"/>
        <end position="1165"/>
    </location>
</feature>
<dbReference type="PANTHER" id="PTHR17583:SF0">
    <property type="entry name" value="PHOSPHOINOSITIDE 3-KINASE REGULATORY SUBUNIT 4"/>
    <property type="match status" value="1"/>
</dbReference>
<feature type="region of interest" description="Disordered" evidence="5">
    <location>
        <begin position="1296"/>
        <end position="1315"/>
    </location>
</feature>
<proteinExistence type="predicted"/>
<keyword evidence="8" id="KW-1185">Reference proteome</keyword>
<dbReference type="FunFam" id="1.10.510.10:FF:000864">
    <property type="entry name" value="Vps15 protein kinase"/>
    <property type="match status" value="1"/>
</dbReference>
<dbReference type="GO" id="GO:0045324">
    <property type="term" value="P:late endosome to vacuole transport"/>
    <property type="evidence" value="ECO:0007669"/>
    <property type="project" value="InterPro"/>
</dbReference>
<dbReference type="GO" id="GO:0034271">
    <property type="term" value="C:phosphatidylinositol 3-kinase complex, class III, type I"/>
    <property type="evidence" value="ECO:0007669"/>
    <property type="project" value="TreeGrafter"/>
</dbReference>
<dbReference type="InterPro" id="IPR021133">
    <property type="entry name" value="HEAT_type_2"/>
</dbReference>
<dbReference type="FunFam" id="1.25.10.10:FF:000542">
    <property type="entry name" value="Phosphoinositide 3-kinase regulatory subunit 4"/>
    <property type="match status" value="1"/>
</dbReference>
<dbReference type="Proteomes" id="UP000694044">
    <property type="component" value="Unassembled WGS sequence"/>
</dbReference>
<evidence type="ECO:0000256" key="4">
    <source>
        <dbReference type="SAM" id="Coils"/>
    </source>
</evidence>
<dbReference type="GO" id="GO:0016236">
    <property type="term" value="P:macroautophagy"/>
    <property type="evidence" value="ECO:0007669"/>
    <property type="project" value="InterPro"/>
</dbReference>
<evidence type="ECO:0000256" key="2">
    <source>
        <dbReference type="PROSITE-ProRule" id="PRU00103"/>
    </source>
</evidence>
<dbReference type="Pfam" id="PF00400">
    <property type="entry name" value="WD40"/>
    <property type="match status" value="1"/>
</dbReference>
<sequence>MGNAAPRAQPQSALDSASQYRTFLMDYTPRSMDMMFGNLIGDGKFLKSISCKCDEGHLVVKIYRKYDERESLTSAEVALRRLALAFSVEQQPNVIPYADFQLSNKYNVAFMVRQYFASNLYDRICSRPFLTMVEKKWIAFQILRALEQSHAKGICHGDIKQENVMVTSWNWVFLTDFAPFKPTYIPEDDPADYNYYFCAIDATRRGCSVAPERFYGKGSVSMSGATGSTPGTGGSVSSMKTPDAAMMLSKMADSEVTVEEVDKQILAMGMGSGTMSVNPMPSVTSNGSAPSSYSRSRREGNLLESMDIFSAGCVIAELFLGGKPLFDLPSLLKYRTGDSESLRNQLKKVGDPRLEELLVHMLQLDPNARLSATGYLTKYTSPSGLFPTYFDNFLFRFLVLVLGRGGKVPDARIRLVCKYYGRLVREVAGVEDPEGEEFFKLRLKEGYGSDRLATATGGDQQSHVAQRVLEELDQRIPTKYDKQKAERDNAALTKLQKLKEKENDMRGLSGTLQKKKIEKLHDQYNALTQKKKNSLLLDYAREPSTGRLNEETSEDAEAKDDDGMDMNGSSMKANTSTPPPHSTKTRRVKPPTYPGSEPWPHDRNGIVIILSLICSSLRHVQVPESKLTALYLIRALGQFTSDEARLQRLIPYLLEVIDDPSATVRALALRTITYLLSLVESFPLADASVFPQYVLPAMVPFQSDPDELVRITFAECLPQLAETSRRFLEIAHAMKQKTLSSSGSATSMASMSNRGNESAAPSTLYMASSSFDKELSVLHKMISRFVIQLTTPDQKASSSLVKRALLVDITRLCVFFGQERTLDVVLPQLITFLNDPDWELRGAFFDYIVGVCSFVGPVAVEHNILPCIEQALFDVQEIVITKAVECLTGLCQLGLFQKKISTLVEKARMTCSLLLHPSWWIRDAVLKLMGEIALKLRSVDANVFLSPLLRPFLRKTMVFLPDEEVCDVTKRLRDCCRLHVSRETFDRALLASSSSSGLNEVIAEMERSVTQVPDDSDDDMAPPAPMTAMTYTSRESLEEPISDIPKSRRNRDALLSTDSLDGYGMFRQQSSGAAVASSAAVTAETISNSVEDGMSSIYDQRKNEIQSLKLMQQYVSIASMQMRSKLEMAKTEQAARMQGPSKSDRAGSPHGSVATASVSVGSGAAGGNSNPFARKLSRSHLRVLFVPDMRFALSTAQPLKASNFGIPSSSSAAMASSGTSTSTSATSTSTALVTKSRSHAAGGSPSHRGGSATSTAVNSGSVTGAPSLESLSLSHVGKMYSLVEPSTSMSASPITVTGPSSVVPPGSVSSSLDDSGLGQMDSNHFAPTSGGVMVSMLNMNMRDMYGGDGMSSLMDPHHHPVHASPVSPPRQRMIKKAHTTYHHYFAFKESAMDPALGNPRKLLARLNALGIPPLPPDLGALRLTDGSAYSIYSHAPSPYCLVGGGIGSTGLGGSGAPGSERGGTSVSSVTSSPIQVGSSTYPPGGGSAFNAAAAAAAAINGGVTPGNFGSATSSTGPGSSSSSVNGVSGGGGYPSSYRNWQPRKNVLVAELAEHSGAVTRVNAAQDYSFLASASNDGTVKIWSVRSLQHSVNQGSRCTYDGQGGVITDMKVLTNSHSVASASSDGTVHVFRVDKVNSVGGNVQASGLKELRSNNSAVMAIDYLNNVTEGLLLYATRDGRIHAWDLRMRREAWNLSISPELGYVTCITHSLDVSWLAVGTSRGFLCLWDLRFLVLIRIWRHSSHRAIHRLQPCLGLPNTLSLDETSVPLVFVAAGDGEVAVFDLSIGACRAVFRTLEAQASEAEACKCPTLLHVPIPHRSRSVLGSFLGIYGIATAFDEISTSPLSEEPSVRAMLCPSLHVRGIGDALITGGEDRQLRYWDIRNGKQSYTVCGNEEAKSFYDNQAPPNDWWRMNPSSSSSAASQHFGEMPAAPMSTTAAITKPEMAWSKLSPPLITVCQDSSFYSTPGGVAGAASGAGGVESAISMERRGLVPPSPAHTDCILDLTLVELGSSQNPSPMLVSSGRDALIKVWK</sequence>
<protein>
    <submittedName>
        <fullName evidence="7">Phosphoinositide-3-kinase, regulatory subunit 4</fullName>
    </submittedName>
</protein>
<feature type="repeat" description="WD" evidence="3">
    <location>
        <begin position="1551"/>
        <end position="1592"/>
    </location>
</feature>
<dbReference type="InterPro" id="IPR055231">
    <property type="entry name" value="2AA_helical"/>
</dbReference>
<feature type="repeat" description="WD" evidence="3">
    <location>
        <begin position="2018"/>
        <end position="2032"/>
    </location>
</feature>
<dbReference type="PANTHER" id="PTHR17583">
    <property type="entry name" value="PHOSPHOINOSITIDE 3-KINASE REGULATORY SUBUNIT 4"/>
    <property type="match status" value="1"/>
</dbReference>
<reference evidence="7" key="1">
    <citation type="submission" date="2021-02" db="EMBL/GenBank/DDBJ databases">
        <authorList>
            <person name="Palmer J.M."/>
        </authorList>
    </citation>
    <scope>NUCLEOTIDE SEQUENCE</scope>
    <source>
        <strain evidence="7">SCRP734</strain>
    </source>
</reference>
<dbReference type="SMART" id="SM00220">
    <property type="entry name" value="S_TKc"/>
    <property type="match status" value="1"/>
</dbReference>
<feature type="repeat" description="HEAT" evidence="2">
    <location>
        <begin position="649"/>
        <end position="686"/>
    </location>
</feature>
<dbReference type="GO" id="GO:0005770">
    <property type="term" value="C:late endosome"/>
    <property type="evidence" value="ECO:0007669"/>
    <property type="project" value="TreeGrafter"/>
</dbReference>
<dbReference type="PROSITE" id="PS50294">
    <property type="entry name" value="WD_REPEATS_REGION"/>
    <property type="match status" value="1"/>
</dbReference>
<evidence type="ECO:0000256" key="1">
    <source>
        <dbReference type="ARBA" id="ARBA00022737"/>
    </source>
</evidence>
<dbReference type="Pfam" id="PF00069">
    <property type="entry name" value="Pkinase"/>
    <property type="match status" value="1"/>
</dbReference>
<keyword evidence="4" id="KW-0175">Coiled coil</keyword>
<dbReference type="PROSITE" id="PS50011">
    <property type="entry name" value="PROTEIN_KINASE_DOM"/>
    <property type="match status" value="1"/>
</dbReference>
<evidence type="ECO:0000259" key="6">
    <source>
        <dbReference type="PROSITE" id="PS50011"/>
    </source>
</evidence>
<feature type="compositionally biased region" description="Acidic residues" evidence="5">
    <location>
        <begin position="551"/>
        <end position="564"/>
    </location>
</feature>
<evidence type="ECO:0000256" key="3">
    <source>
        <dbReference type="PROSITE-ProRule" id="PRU00221"/>
    </source>
</evidence>
<dbReference type="GO" id="GO:0005524">
    <property type="term" value="F:ATP binding"/>
    <property type="evidence" value="ECO:0007669"/>
    <property type="project" value="InterPro"/>
</dbReference>
<dbReference type="InterPro" id="IPR001680">
    <property type="entry name" value="WD40_rpt"/>
</dbReference>
<feature type="coiled-coil region" evidence="4">
    <location>
        <begin position="482"/>
        <end position="518"/>
    </location>
</feature>
<evidence type="ECO:0000256" key="5">
    <source>
        <dbReference type="SAM" id="MobiDB-lite"/>
    </source>
</evidence>
<dbReference type="PROSITE" id="PS50082">
    <property type="entry name" value="WD_REPEATS_2"/>
    <property type="match status" value="3"/>
</dbReference>
<gene>
    <name evidence="7" type="primary">PIK3R4</name>
    <name evidence="7" type="ORF">PHYPSEUDO_007686</name>
</gene>
<keyword evidence="3" id="KW-0853">WD repeat</keyword>
<name>A0A8T1VGE9_9STRA</name>
<dbReference type="InterPro" id="IPR000719">
    <property type="entry name" value="Prot_kinase_dom"/>
</dbReference>
<dbReference type="GO" id="GO:0004674">
    <property type="term" value="F:protein serine/threonine kinase activity"/>
    <property type="evidence" value="ECO:0007669"/>
    <property type="project" value="InterPro"/>
</dbReference>
<feature type="repeat" description="HEAT" evidence="2">
    <location>
        <begin position="825"/>
        <end position="863"/>
    </location>
</feature>
<dbReference type="GO" id="GO:0006623">
    <property type="term" value="P:protein targeting to vacuole"/>
    <property type="evidence" value="ECO:0007669"/>
    <property type="project" value="TreeGrafter"/>
</dbReference>
<dbReference type="EMBL" id="JAGDFM010000309">
    <property type="protein sequence ID" value="KAG7380141.1"/>
    <property type="molecule type" value="Genomic_DNA"/>
</dbReference>
<feature type="region of interest" description="Disordered" evidence="5">
    <location>
        <begin position="1452"/>
        <end position="1474"/>
    </location>
</feature>
<feature type="compositionally biased region" description="Low complexity" evidence="5">
    <location>
        <begin position="1151"/>
        <end position="1162"/>
    </location>
</feature>